<comment type="subcellular location">
    <subcellularLocation>
        <location evidence="1">Cell membrane</location>
        <topology evidence="1">Multi-pass membrane protein</topology>
    </subcellularLocation>
</comment>
<dbReference type="EMBL" id="FNMU01000006">
    <property type="protein sequence ID" value="SDW92550.1"/>
    <property type="molecule type" value="Genomic_DNA"/>
</dbReference>
<accession>A0A1L3Q2P5</accession>
<feature type="transmembrane region" description="Helical" evidence="6">
    <location>
        <begin position="543"/>
        <end position="567"/>
    </location>
</feature>
<dbReference type="GO" id="GO:0005886">
    <property type="term" value="C:plasma membrane"/>
    <property type="evidence" value="ECO:0007669"/>
    <property type="project" value="UniProtKB-SubCell"/>
</dbReference>
<dbReference type="AlphaFoldDB" id="A0A1L3Q2P5"/>
<dbReference type="OrthoDB" id="12374at2157"/>
<keyword evidence="2" id="KW-1003">Cell membrane</keyword>
<keyword evidence="5 6" id="KW-0472">Membrane</keyword>
<dbReference type="Proteomes" id="UP000198669">
    <property type="component" value="Unassembled WGS sequence"/>
</dbReference>
<evidence type="ECO:0000256" key="4">
    <source>
        <dbReference type="ARBA" id="ARBA00022989"/>
    </source>
</evidence>
<feature type="transmembrane region" description="Helical" evidence="6">
    <location>
        <begin position="591"/>
        <end position="612"/>
    </location>
</feature>
<gene>
    <name evidence="8" type="ORF">BHR79_05950</name>
    <name evidence="9" type="ORF">EFE40_04305</name>
    <name evidence="10" type="ORF">SAMN04515625_1900</name>
</gene>
<dbReference type="Gene3D" id="1.20.81.30">
    <property type="entry name" value="Type II secretion system (T2SS), domain F"/>
    <property type="match status" value="1"/>
</dbReference>
<evidence type="ECO:0000256" key="2">
    <source>
        <dbReference type="ARBA" id="ARBA00022475"/>
    </source>
</evidence>
<dbReference type="STRING" id="2177.BHR79_05950"/>
<evidence type="ECO:0000313" key="9">
    <source>
        <dbReference type="EMBL" id="RNI09873.1"/>
    </source>
</evidence>
<reference evidence="8 11" key="1">
    <citation type="submission" date="2016-10" db="EMBL/GenBank/DDBJ databases">
        <title>Methanohalophilus halophilus.</title>
        <authorList>
            <person name="L'haridon S."/>
        </authorList>
    </citation>
    <scope>NUCLEOTIDE SEQUENCE [LARGE SCALE GENOMIC DNA]</scope>
    <source>
        <strain evidence="8 11">Z-7982</strain>
    </source>
</reference>
<feature type="transmembrane region" description="Helical" evidence="6">
    <location>
        <begin position="81"/>
        <end position="102"/>
    </location>
</feature>
<sequence>MIPFQDIAYRLFGKHSFQKKNEYHKLDHSLKSARFAIPADQYISTGYFYSLLSFFVTGIIFYFIASRLFKILDISIIDDMRLIAILASLIMALLFSTILFNIQMKLPLLWASTRKAYLDQSLTHAVAYLYALSKGGGMSLFDIFKSLSQQRHIYGVAADEFGYIVRDMEYFGYDMLTALKNANDNSPSEKYKNFLDGMLSIISSGGDVTSYLKNKSEQYRILASREQKTFLETLAILAEVYITVFVVGPVFLITILIVLGFMGSNSLDVLYTLVYVLIPIGTLLFIVFLSTISDNLEGRSIQTSQQILNEFDNVRINEYSTIDEKMLKKISWNYRIYNIIEKVSNPFKWLTSKPHYSLILSIPAGLICISYGIRENLTILSSLDFSSISLGYINVEAAAAIDDYIVFSFFIISVPFIVFYESKRRWVSKVESEMPEFLKKLASINEAGINLSSAISLVSRSKIGVLNTEIKRMASHLSWGGNLEEVLKKFEYRVRTEFNSRIITFIIRASESTSDVISVLNIAASEAEMQNQLKKERSAEMTVYVFIVYIAFLVFLFIVYVLAAYFLPAVPSSAGDAVAGMPMNIQFDMEAYILLFFHACLIQGVCSGLVAGKMGSGSVLAGVKHSLFLVLIAYITFTQFI</sequence>
<dbReference type="EMBL" id="RJJG01000003">
    <property type="protein sequence ID" value="RNI09873.1"/>
    <property type="molecule type" value="Genomic_DNA"/>
</dbReference>
<dbReference type="InterPro" id="IPR056569">
    <property type="entry name" value="ArlJ-like"/>
</dbReference>
<keyword evidence="4 6" id="KW-1133">Transmembrane helix</keyword>
<feature type="transmembrane region" description="Helical" evidence="6">
    <location>
        <begin position="47"/>
        <end position="69"/>
    </location>
</feature>
<protein>
    <submittedName>
        <fullName evidence="10">Flagellar protein FlaJ</fullName>
    </submittedName>
    <submittedName>
        <fullName evidence="9">Type II secretion protein F</fullName>
    </submittedName>
</protein>
<feature type="transmembrane region" description="Helical" evidence="6">
    <location>
        <begin position="619"/>
        <end position="637"/>
    </location>
</feature>
<keyword evidence="3 6" id="KW-0812">Transmembrane</keyword>
<name>A0A1L3Q2P5_9EURY</name>
<keyword evidence="10" id="KW-0282">Flagellum</keyword>
<dbReference type="KEGG" id="mhaz:BHR79_05950"/>
<keyword evidence="10" id="KW-0966">Cell projection</keyword>
<evidence type="ECO:0000256" key="5">
    <source>
        <dbReference type="ARBA" id="ARBA00023136"/>
    </source>
</evidence>
<dbReference type="PANTHER" id="PTHR35402:SF1">
    <property type="entry name" value="TYPE II SECRETION SYSTEM PROTEIN GSPF DOMAIN-CONTAINING PROTEIN"/>
    <property type="match status" value="1"/>
</dbReference>
<feature type="transmembrane region" description="Helical" evidence="6">
    <location>
        <begin position="356"/>
        <end position="373"/>
    </location>
</feature>
<evidence type="ECO:0000313" key="11">
    <source>
        <dbReference type="Proteomes" id="UP000186879"/>
    </source>
</evidence>
<dbReference type="PANTHER" id="PTHR35402">
    <property type="entry name" value="INTEGRAL MEMBRANE PROTEIN-RELATED"/>
    <property type="match status" value="1"/>
</dbReference>
<keyword evidence="10" id="KW-0969">Cilium</keyword>
<feature type="domain" description="Type II secretion system protein GspF" evidence="7">
    <location>
        <begin position="437"/>
        <end position="562"/>
    </location>
</feature>
<evidence type="ECO:0000313" key="10">
    <source>
        <dbReference type="EMBL" id="SDW92550.1"/>
    </source>
</evidence>
<dbReference type="Proteomes" id="UP000267921">
    <property type="component" value="Unassembled WGS sequence"/>
</dbReference>
<feature type="transmembrane region" description="Helical" evidence="6">
    <location>
        <begin position="404"/>
        <end position="420"/>
    </location>
</feature>
<evidence type="ECO:0000256" key="6">
    <source>
        <dbReference type="SAM" id="Phobius"/>
    </source>
</evidence>
<feature type="transmembrane region" description="Helical" evidence="6">
    <location>
        <begin position="269"/>
        <end position="292"/>
    </location>
</feature>
<reference evidence="10 12" key="2">
    <citation type="submission" date="2016-10" db="EMBL/GenBank/DDBJ databases">
        <authorList>
            <person name="de Groot N.N."/>
        </authorList>
    </citation>
    <scope>NUCLEOTIDE SEQUENCE [LARGE SCALE GENOMIC DNA]</scope>
    <source>
        <strain evidence="10 12">Z-7982</strain>
    </source>
</reference>
<dbReference type="RefSeq" id="WP_072561508.1">
    <property type="nucleotide sequence ID" value="NZ_CP017921.1"/>
</dbReference>
<evidence type="ECO:0000259" key="7">
    <source>
        <dbReference type="Pfam" id="PF00482"/>
    </source>
</evidence>
<reference evidence="9 13" key="3">
    <citation type="submission" date="2018-10" db="EMBL/GenBank/DDBJ databases">
        <title>Cultivation of a novel Methanohalophilus strain from Kebrit Deep of the Red Sea and a genomic comparison of members of the genus Methanohalophilus.</title>
        <authorList>
            <person name="Guan Y."/>
            <person name="Ngugi D.K."/>
            <person name="Stingl U."/>
        </authorList>
    </citation>
    <scope>NUCLEOTIDE SEQUENCE [LARGE SCALE GENOMIC DNA]</scope>
    <source>
        <strain evidence="9 13">DSM 3094</strain>
    </source>
</reference>
<dbReference type="InterPro" id="IPR042094">
    <property type="entry name" value="T2SS_GspF_sf"/>
</dbReference>
<evidence type="ECO:0000313" key="8">
    <source>
        <dbReference type="EMBL" id="APH39071.1"/>
    </source>
</evidence>
<feature type="domain" description="Type II secretion system protein GspF" evidence="7">
    <location>
        <begin position="129"/>
        <end position="255"/>
    </location>
</feature>
<organism evidence="8 11">
    <name type="scientific">Methanohalophilus halophilus</name>
    <dbReference type="NCBI Taxonomy" id="2177"/>
    <lineage>
        <taxon>Archaea</taxon>
        <taxon>Methanobacteriati</taxon>
        <taxon>Methanobacteriota</taxon>
        <taxon>Stenosarchaea group</taxon>
        <taxon>Methanomicrobia</taxon>
        <taxon>Methanosarcinales</taxon>
        <taxon>Methanosarcinaceae</taxon>
        <taxon>Methanohalophilus</taxon>
    </lineage>
</organism>
<feature type="transmembrane region" description="Helical" evidence="6">
    <location>
        <begin position="234"/>
        <end position="263"/>
    </location>
</feature>
<dbReference type="Proteomes" id="UP000186879">
    <property type="component" value="Chromosome"/>
</dbReference>
<proteinExistence type="predicted"/>
<evidence type="ECO:0000313" key="12">
    <source>
        <dbReference type="Proteomes" id="UP000198669"/>
    </source>
</evidence>
<keyword evidence="11" id="KW-1185">Reference proteome</keyword>
<evidence type="ECO:0000256" key="3">
    <source>
        <dbReference type="ARBA" id="ARBA00022692"/>
    </source>
</evidence>
<dbReference type="GeneID" id="30583290"/>
<dbReference type="Pfam" id="PF00482">
    <property type="entry name" value="T2SSF"/>
    <property type="match status" value="2"/>
</dbReference>
<dbReference type="InterPro" id="IPR018076">
    <property type="entry name" value="T2SS_GspF_dom"/>
</dbReference>
<dbReference type="EMBL" id="CP017921">
    <property type="protein sequence ID" value="APH39071.1"/>
    <property type="molecule type" value="Genomic_DNA"/>
</dbReference>
<evidence type="ECO:0000313" key="13">
    <source>
        <dbReference type="Proteomes" id="UP000267921"/>
    </source>
</evidence>
<evidence type="ECO:0000256" key="1">
    <source>
        <dbReference type="ARBA" id="ARBA00004651"/>
    </source>
</evidence>